<reference evidence="9" key="2">
    <citation type="journal article" date="2013" name="Nat. Commun.">
        <title>Genome of the Chinese tree shrew.</title>
        <authorList>
            <person name="Fan Y."/>
            <person name="Huang Z.Y."/>
            <person name="Cao C.C."/>
            <person name="Chen C.S."/>
            <person name="Chen Y.X."/>
            <person name="Fan D.D."/>
            <person name="He J."/>
            <person name="Hou H.L."/>
            <person name="Hu L."/>
            <person name="Hu X.T."/>
            <person name="Jiang X.T."/>
            <person name="Lai R."/>
            <person name="Lang Y.S."/>
            <person name="Liang B."/>
            <person name="Liao S.G."/>
            <person name="Mu D."/>
            <person name="Ma Y.Y."/>
            <person name="Niu Y.Y."/>
            <person name="Sun X.Q."/>
            <person name="Xia J.Q."/>
            <person name="Xiao J."/>
            <person name="Xiong Z.Q."/>
            <person name="Xu L."/>
            <person name="Yang L."/>
            <person name="Zhang Y."/>
            <person name="Zhao W."/>
            <person name="Zhao X.D."/>
            <person name="Zheng Y.T."/>
            <person name="Zhou J.M."/>
            <person name="Zhu Y.B."/>
            <person name="Zhang G.J."/>
            <person name="Wang J."/>
            <person name="Yao Y.G."/>
        </authorList>
    </citation>
    <scope>NUCLEOTIDE SEQUENCE [LARGE SCALE GENOMIC DNA]</scope>
</reference>
<dbReference type="SMART" id="SM01380">
    <property type="entry name" value="Ribosomal_L31e"/>
    <property type="match status" value="1"/>
</dbReference>
<dbReference type="InterPro" id="IPR023621">
    <property type="entry name" value="Ribosomal_eL31_dom_sf"/>
</dbReference>
<evidence type="ECO:0000313" key="9">
    <source>
        <dbReference type="Proteomes" id="UP000011518"/>
    </source>
</evidence>
<gene>
    <name evidence="8" type="ORF">TREES_T100000252</name>
</gene>
<dbReference type="Proteomes" id="UP000011518">
    <property type="component" value="Unassembled WGS sequence"/>
</dbReference>
<dbReference type="InParanoid" id="L9L810"/>
<comment type="function">
    <text evidence="5">Component of the large ribosomal subunit. The ribosome is a large ribonucleoprotein complex responsible for the synthesis of proteins in the cell.</text>
</comment>
<dbReference type="FunFam" id="3.10.440.10:FF:000001">
    <property type="entry name" value="60S ribosomal protein L31"/>
    <property type="match status" value="1"/>
</dbReference>
<reference evidence="9" key="1">
    <citation type="submission" date="2012-07" db="EMBL/GenBank/DDBJ databases">
        <title>Genome of the Chinese tree shrew, a rising model animal genetically related to primates.</title>
        <authorList>
            <person name="Zhang G."/>
            <person name="Fan Y."/>
            <person name="Yao Y."/>
            <person name="Huang Z."/>
        </authorList>
    </citation>
    <scope>NUCLEOTIDE SEQUENCE [LARGE SCALE GENOMIC DNA]</scope>
</reference>
<dbReference type="Gene3D" id="3.10.440.10">
    <property type="match status" value="1"/>
</dbReference>
<evidence type="ECO:0000256" key="4">
    <source>
        <dbReference type="ARBA" id="ARBA00023274"/>
    </source>
</evidence>
<evidence type="ECO:0000256" key="6">
    <source>
        <dbReference type="ARBA" id="ARBA00035230"/>
    </source>
</evidence>
<name>L9L810_TUPCH</name>
<comment type="similarity">
    <text evidence="1">Belongs to the eukaryotic ribosomal protein eL31 family.</text>
</comment>
<dbReference type="GO" id="GO:0002181">
    <property type="term" value="P:cytoplasmic translation"/>
    <property type="evidence" value="ECO:0007669"/>
    <property type="project" value="TreeGrafter"/>
</dbReference>
<dbReference type="Pfam" id="PF01198">
    <property type="entry name" value="Ribosomal_L31e"/>
    <property type="match status" value="1"/>
</dbReference>
<dbReference type="CDD" id="cd00463">
    <property type="entry name" value="Ribosomal_L31e"/>
    <property type="match status" value="1"/>
</dbReference>
<evidence type="ECO:0000256" key="2">
    <source>
        <dbReference type="ARBA" id="ARBA00011133"/>
    </source>
</evidence>
<evidence type="ECO:0000256" key="1">
    <source>
        <dbReference type="ARBA" id="ARBA00010808"/>
    </source>
</evidence>
<keyword evidence="9" id="KW-1185">Reference proteome</keyword>
<evidence type="ECO:0000256" key="3">
    <source>
        <dbReference type="ARBA" id="ARBA00022980"/>
    </source>
</evidence>
<dbReference type="PANTHER" id="PTHR10956">
    <property type="entry name" value="60S RIBOSOMAL PROTEIN L31"/>
    <property type="match status" value="1"/>
</dbReference>
<accession>L9L810</accession>
<dbReference type="AlphaFoldDB" id="L9L810"/>
<keyword evidence="3 8" id="KW-0689">Ribosomal protein</keyword>
<proteinExistence type="inferred from homology"/>
<evidence type="ECO:0000313" key="8">
    <source>
        <dbReference type="EMBL" id="ELW71265.1"/>
    </source>
</evidence>
<dbReference type="GO" id="GO:0022625">
    <property type="term" value="C:cytosolic large ribosomal subunit"/>
    <property type="evidence" value="ECO:0007669"/>
    <property type="project" value="TreeGrafter"/>
</dbReference>
<evidence type="ECO:0000256" key="7">
    <source>
        <dbReference type="ARBA" id="ARBA00035337"/>
    </source>
</evidence>
<organism evidence="8 9">
    <name type="scientific">Tupaia chinensis</name>
    <name type="common">Chinese tree shrew</name>
    <name type="synonym">Tupaia belangeri chinensis</name>
    <dbReference type="NCBI Taxonomy" id="246437"/>
    <lineage>
        <taxon>Eukaryota</taxon>
        <taxon>Metazoa</taxon>
        <taxon>Chordata</taxon>
        <taxon>Craniata</taxon>
        <taxon>Vertebrata</taxon>
        <taxon>Euteleostomi</taxon>
        <taxon>Mammalia</taxon>
        <taxon>Eutheria</taxon>
        <taxon>Euarchontoglires</taxon>
        <taxon>Scandentia</taxon>
        <taxon>Tupaiidae</taxon>
        <taxon>Tupaia</taxon>
    </lineage>
</organism>
<protein>
    <recommendedName>
        <fullName evidence="6">Large ribosomal subunit protein eL31</fullName>
    </recommendedName>
    <alternativeName>
        <fullName evidence="7">60S ribosomal protein L31</fullName>
    </alternativeName>
</protein>
<dbReference type="InterPro" id="IPR000054">
    <property type="entry name" value="Ribosomal_eL31"/>
</dbReference>
<dbReference type="PANTHER" id="PTHR10956:SF41">
    <property type="entry name" value="60S RIBOSOMAL PROTEIN L31-RELATED"/>
    <property type="match status" value="1"/>
</dbReference>
<sequence length="127" mass="14817">MALTKKDGKKKKGHSAVNEAVTQEYTINIHKRIHGVDFKKCDPQALKEIQRFSMKCMGPPDVHSDTMLNKAVWAEGIRNIPYRICVWLSRKQNEDEDSPNKLYTLVILYLLPLSKIYKQLIWMRINC</sequence>
<dbReference type="STRING" id="246437.L9L810"/>
<keyword evidence="4" id="KW-0687">Ribonucleoprotein</keyword>
<comment type="subunit">
    <text evidence="2">Component of the large ribosomal subunit.</text>
</comment>
<dbReference type="SUPFAM" id="SSF54575">
    <property type="entry name" value="Ribosomal protein L31e"/>
    <property type="match status" value="1"/>
</dbReference>
<dbReference type="EMBL" id="KB320470">
    <property type="protein sequence ID" value="ELW71265.1"/>
    <property type="molecule type" value="Genomic_DNA"/>
</dbReference>
<dbReference type="GO" id="GO:0003735">
    <property type="term" value="F:structural constituent of ribosome"/>
    <property type="evidence" value="ECO:0007669"/>
    <property type="project" value="InterPro"/>
</dbReference>
<evidence type="ECO:0000256" key="5">
    <source>
        <dbReference type="ARBA" id="ARBA00034092"/>
    </source>
</evidence>